<dbReference type="EMBL" id="QEAQ01000120">
    <property type="protein sequence ID" value="TPX55240.1"/>
    <property type="molecule type" value="Genomic_DNA"/>
</dbReference>
<protein>
    <submittedName>
        <fullName evidence="1">Uncharacterized protein</fullName>
    </submittedName>
</protein>
<reference evidence="1 2" key="1">
    <citation type="journal article" date="2019" name="Sci. Rep.">
        <title>Comparative genomics of chytrid fungi reveal insights into the obligate biotrophic and pathogenic lifestyle of Synchytrium endobioticum.</title>
        <authorList>
            <person name="van de Vossenberg B.T.L.H."/>
            <person name="Warris S."/>
            <person name="Nguyen H.D.T."/>
            <person name="van Gent-Pelzer M.P.E."/>
            <person name="Joly D.L."/>
            <person name="van de Geest H.C."/>
            <person name="Bonants P.J.M."/>
            <person name="Smith D.S."/>
            <person name="Levesque C.A."/>
            <person name="van der Lee T.A.J."/>
        </authorList>
    </citation>
    <scope>NUCLEOTIDE SEQUENCE [LARGE SCALE GENOMIC DNA]</scope>
    <source>
        <strain evidence="1 2">CBS 809.83</strain>
    </source>
</reference>
<sequence>MYSLPLTIIIVTGTR</sequence>
<keyword evidence="2" id="KW-1185">Reference proteome</keyword>
<proteinExistence type="predicted"/>
<evidence type="ECO:0000313" key="2">
    <source>
        <dbReference type="Proteomes" id="UP000318582"/>
    </source>
</evidence>
<organism evidence="1 2">
    <name type="scientific">Powellomyces hirtus</name>
    <dbReference type="NCBI Taxonomy" id="109895"/>
    <lineage>
        <taxon>Eukaryota</taxon>
        <taxon>Fungi</taxon>
        <taxon>Fungi incertae sedis</taxon>
        <taxon>Chytridiomycota</taxon>
        <taxon>Chytridiomycota incertae sedis</taxon>
        <taxon>Chytridiomycetes</taxon>
        <taxon>Spizellomycetales</taxon>
        <taxon>Powellomycetaceae</taxon>
        <taxon>Powellomyces</taxon>
    </lineage>
</organism>
<name>A0A507DWJ4_9FUNG</name>
<comment type="caution">
    <text evidence="1">The sequence shown here is derived from an EMBL/GenBank/DDBJ whole genome shotgun (WGS) entry which is preliminary data.</text>
</comment>
<evidence type="ECO:0000313" key="1">
    <source>
        <dbReference type="EMBL" id="TPX55240.1"/>
    </source>
</evidence>
<accession>A0A507DWJ4</accession>
<gene>
    <name evidence="1" type="ORF">PhCBS80983_g05485</name>
</gene>
<dbReference type="Proteomes" id="UP000318582">
    <property type="component" value="Unassembled WGS sequence"/>
</dbReference>